<dbReference type="EMBL" id="VBAJ01000233">
    <property type="protein sequence ID" value="TMJ06292.1"/>
    <property type="molecule type" value="Genomic_DNA"/>
</dbReference>
<gene>
    <name evidence="2" type="ORF">E6G99_09045</name>
</gene>
<reference evidence="2 3" key="1">
    <citation type="journal article" date="2019" name="Nat. Microbiol.">
        <title>Mediterranean grassland soil C-N compound turnover is dependent on rainfall and depth, and is mediated by genomically divergent microorganisms.</title>
        <authorList>
            <person name="Diamond S."/>
            <person name="Andeer P.F."/>
            <person name="Li Z."/>
            <person name="Crits-Christoph A."/>
            <person name="Burstein D."/>
            <person name="Anantharaman K."/>
            <person name="Lane K.R."/>
            <person name="Thomas B.C."/>
            <person name="Pan C."/>
            <person name="Northen T.R."/>
            <person name="Banfield J.F."/>
        </authorList>
    </citation>
    <scope>NUCLEOTIDE SEQUENCE [LARGE SCALE GENOMIC DNA]</scope>
    <source>
        <strain evidence="2">NP_2</strain>
    </source>
</reference>
<dbReference type="SUPFAM" id="SSF50952">
    <property type="entry name" value="Soluble quinoprotein glucose dehydrogenase"/>
    <property type="match status" value="1"/>
</dbReference>
<comment type="caution">
    <text evidence="2">The sequence shown here is derived from an EMBL/GenBank/DDBJ whole genome shotgun (WGS) entry which is preliminary data.</text>
</comment>
<protein>
    <submittedName>
        <fullName evidence="2">PQQ-dependent sugar dehydrogenase</fullName>
    </submittedName>
</protein>
<proteinExistence type="predicted"/>
<accession>A0A537LEF1</accession>
<evidence type="ECO:0000313" key="2">
    <source>
        <dbReference type="EMBL" id="TMJ06292.1"/>
    </source>
</evidence>
<dbReference type="InterPro" id="IPR011042">
    <property type="entry name" value="6-blade_b-propeller_TolB-like"/>
</dbReference>
<organism evidence="2 3">
    <name type="scientific">Candidatus Segetimicrobium genomatis</name>
    <dbReference type="NCBI Taxonomy" id="2569760"/>
    <lineage>
        <taxon>Bacteria</taxon>
        <taxon>Bacillati</taxon>
        <taxon>Candidatus Sysuimicrobiota</taxon>
        <taxon>Candidatus Sysuimicrobiia</taxon>
        <taxon>Candidatus Sysuimicrobiales</taxon>
        <taxon>Candidatus Segetimicrobiaceae</taxon>
        <taxon>Candidatus Segetimicrobium</taxon>
    </lineage>
</organism>
<dbReference type="Pfam" id="PF07995">
    <property type="entry name" value="GSDH"/>
    <property type="match status" value="1"/>
</dbReference>
<evidence type="ECO:0000259" key="1">
    <source>
        <dbReference type="Pfam" id="PF07995"/>
    </source>
</evidence>
<dbReference type="Gene3D" id="2.120.10.30">
    <property type="entry name" value="TolB, C-terminal domain"/>
    <property type="match status" value="1"/>
</dbReference>
<dbReference type="PANTHER" id="PTHR19328">
    <property type="entry name" value="HEDGEHOG-INTERACTING PROTEIN"/>
    <property type="match status" value="1"/>
</dbReference>
<sequence>MRSRSSFDSWPALHRRSQGGHMRRWWFLTTVALVAVSALAWRGWTADAQTPVQVETVVGDLQIPWEAEFAPDGRIFLTERPGRIRIIRDGRVDPQPWAEIQVAPVGEGGLLGLALAPDFPQTRFVYVYHTYQDGGGLWNRVVRLVDRNGRGQTDRVIIDRIPGAVVHDGGRIKFGPDGKLYVTTGDAREPPRAQDRSSLNGKVLRLNPDGTIPNDNPFPGSPVFSLGHRNPQGLAWHPQTRTMYEAEHGPSGDLGLCCRDEINVIEAGRNYGWPEASGKGGAPRFVDPIADSGANETWAPSGILVPSRGPWRDSLLVAALRGSQLRRLILVGPEFARVASQEVYFQGELGRLRDIFQGPDGTLYLLTNNTDGRGSPRVNDDRLLKIVFR</sequence>
<dbReference type="InterPro" id="IPR011041">
    <property type="entry name" value="Quinoprot_gluc/sorb_DH_b-prop"/>
</dbReference>
<dbReference type="InterPro" id="IPR012938">
    <property type="entry name" value="Glc/Sorbosone_DH"/>
</dbReference>
<dbReference type="Proteomes" id="UP000318661">
    <property type="component" value="Unassembled WGS sequence"/>
</dbReference>
<name>A0A537LEF1_9BACT</name>
<dbReference type="PANTHER" id="PTHR19328:SF13">
    <property type="entry name" value="HIPL1 PROTEIN"/>
    <property type="match status" value="1"/>
</dbReference>
<feature type="domain" description="Glucose/Sorbosone dehydrogenase" evidence="1">
    <location>
        <begin position="61"/>
        <end position="373"/>
    </location>
</feature>
<evidence type="ECO:0000313" key="3">
    <source>
        <dbReference type="Proteomes" id="UP000318661"/>
    </source>
</evidence>
<dbReference type="AlphaFoldDB" id="A0A537LEF1"/>